<keyword evidence="6" id="KW-1185">Reference proteome</keyword>
<dbReference type="EMBL" id="DF968183">
    <property type="protein sequence ID" value="GAP44617.1"/>
    <property type="molecule type" value="Genomic_DNA"/>
</dbReference>
<keyword evidence="2 3" id="KW-0067">ATP-binding</keyword>
<dbReference type="CDD" id="cd22308">
    <property type="entry name" value="Af1548-like"/>
    <property type="match status" value="1"/>
</dbReference>
<gene>
    <name evidence="5" type="ORF">TBC1_12427</name>
</gene>
<dbReference type="PROSITE" id="PS51161">
    <property type="entry name" value="ATP_CONE"/>
    <property type="match status" value="1"/>
</dbReference>
<dbReference type="PATRIC" id="fig|1678841.3.peg.3137"/>
<protein>
    <submittedName>
        <fullName evidence="5">Restriction endonuclease</fullName>
    </submittedName>
</protein>
<dbReference type="Gene3D" id="3.40.1350.10">
    <property type="match status" value="1"/>
</dbReference>
<evidence type="ECO:0000256" key="2">
    <source>
        <dbReference type="ARBA" id="ARBA00022840"/>
    </source>
</evidence>
<dbReference type="InterPro" id="IPR007560">
    <property type="entry name" value="Restrct_endonuc_IV_Mrr"/>
</dbReference>
<dbReference type="SUPFAM" id="SSF52980">
    <property type="entry name" value="Restriction endonuclease-like"/>
    <property type="match status" value="1"/>
</dbReference>
<dbReference type="AlphaFoldDB" id="A0A0S7C621"/>
<evidence type="ECO:0000256" key="1">
    <source>
        <dbReference type="ARBA" id="ARBA00022741"/>
    </source>
</evidence>
<evidence type="ECO:0000256" key="3">
    <source>
        <dbReference type="PROSITE-ProRule" id="PRU00492"/>
    </source>
</evidence>
<dbReference type="RefSeq" id="WP_082189638.1">
    <property type="nucleotide sequence ID" value="NZ_DF968183.1"/>
</dbReference>
<dbReference type="Pfam" id="PF04471">
    <property type="entry name" value="Mrr_cat"/>
    <property type="match status" value="1"/>
</dbReference>
<dbReference type="STRING" id="1678841.TBC1_12427"/>
<dbReference type="GO" id="GO:0009307">
    <property type="term" value="P:DNA restriction-modification system"/>
    <property type="evidence" value="ECO:0007669"/>
    <property type="project" value="InterPro"/>
</dbReference>
<dbReference type="GO" id="GO:0004519">
    <property type="term" value="F:endonuclease activity"/>
    <property type="evidence" value="ECO:0007669"/>
    <property type="project" value="UniProtKB-KW"/>
</dbReference>
<sequence length="287" mass="32259">MANHITVKKSSGETQEFSEEKLIQSLRNSGASEEIIRSILPEIRKSLYEGISTRVIYRKAFAMLRRRVNALAARYSLKNAIMELGPTGYPFEKFVGELMKKMGYEVLTGQILPGKCVNHEVDVVAWKDNHKILIECKYHNTAGKVSSVQVPLYIQSRFLDVKSVWESQQENAGKTYQGWVVTNTRFSDDAEAYGKCAGLHLIGWNYPRRGSLKELVQQTGNFPITVITGLNKKQKQQLIDKGVVLCSGLCEKPELLNSLSLTAKARNKIIHEVRTLCSLAITTILPD</sequence>
<feature type="domain" description="ATP-cone" evidence="4">
    <location>
        <begin position="5"/>
        <end position="86"/>
    </location>
</feature>
<dbReference type="Proteomes" id="UP000053091">
    <property type="component" value="Unassembled WGS sequence"/>
</dbReference>
<proteinExistence type="predicted"/>
<dbReference type="InterPro" id="IPR011335">
    <property type="entry name" value="Restrct_endonuc-II-like"/>
</dbReference>
<dbReference type="GO" id="GO:0003677">
    <property type="term" value="F:DNA binding"/>
    <property type="evidence" value="ECO:0007669"/>
    <property type="project" value="InterPro"/>
</dbReference>
<evidence type="ECO:0000313" key="5">
    <source>
        <dbReference type="EMBL" id="GAP44617.1"/>
    </source>
</evidence>
<organism evidence="5">
    <name type="scientific">Lentimicrobium saccharophilum</name>
    <dbReference type="NCBI Taxonomy" id="1678841"/>
    <lineage>
        <taxon>Bacteria</taxon>
        <taxon>Pseudomonadati</taxon>
        <taxon>Bacteroidota</taxon>
        <taxon>Bacteroidia</taxon>
        <taxon>Bacteroidales</taxon>
        <taxon>Lentimicrobiaceae</taxon>
        <taxon>Lentimicrobium</taxon>
    </lineage>
</organism>
<keyword evidence="5" id="KW-0255">Endonuclease</keyword>
<reference evidence="5" key="1">
    <citation type="journal article" date="2015" name="Genome Announc.">
        <title>Draft Genome Sequence of Bacteroidales Strain TBC1, a Novel Isolate from a Methanogenic Wastewater Treatment System.</title>
        <authorList>
            <person name="Tourlousse D.M."/>
            <person name="Matsuura N."/>
            <person name="Sun L."/>
            <person name="Toyonaga M."/>
            <person name="Kuroda K."/>
            <person name="Ohashi A."/>
            <person name="Cruz R."/>
            <person name="Yamaguchi T."/>
            <person name="Sekiguchi Y."/>
        </authorList>
    </citation>
    <scope>NUCLEOTIDE SEQUENCE [LARGE SCALE GENOMIC DNA]</scope>
    <source>
        <strain evidence="5">TBC1</strain>
    </source>
</reference>
<evidence type="ECO:0000259" key="4">
    <source>
        <dbReference type="PROSITE" id="PS51161"/>
    </source>
</evidence>
<keyword evidence="5" id="KW-0540">Nuclease</keyword>
<dbReference type="GO" id="GO:0005524">
    <property type="term" value="F:ATP binding"/>
    <property type="evidence" value="ECO:0007669"/>
    <property type="project" value="UniProtKB-UniRule"/>
</dbReference>
<keyword evidence="1 3" id="KW-0547">Nucleotide-binding</keyword>
<name>A0A0S7C621_9BACT</name>
<dbReference type="OrthoDB" id="320396at2"/>
<dbReference type="InterPro" id="IPR005144">
    <property type="entry name" value="ATP-cone_dom"/>
</dbReference>
<keyword evidence="5" id="KW-0378">Hydrolase</keyword>
<evidence type="ECO:0000313" key="6">
    <source>
        <dbReference type="Proteomes" id="UP000053091"/>
    </source>
</evidence>
<accession>A0A0S7C621</accession>
<dbReference type="InterPro" id="IPR011856">
    <property type="entry name" value="tRNA_endonuc-like_dom_sf"/>
</dbReference>